<feature type="compositionally biased region" description="Basic and acidic residues" evidence="1">
    <location>
        <begin position="701"/>
        <end position="724"/>
    </location>
</feature>
<keyword evidence="5" id="KW-1185">Reference proteome</keyword>
<name>A0A6A3NXR8_9STRA</name>
<evidence type="ECO:0000313" key="3">
    <source>
        <dbReference type="EMBL" id="KAE9355959.1"/>
    </source>
</evidence>
<dbReference type="Proteomes" id="UP000434957">
    <property type="component" value="Unassembled WGS sequence"/>
</dbReference>
<feature type="region of interest" description="Disordered" evidence="1">
    <location>
        <begin position="592"/>
        <end position="724"/>
    </location>
</feature>
<feature type="compositionally biased region" description="Acidic residues" evidence="1">
    <location>
        <begin position="950"/>
        <end position="971"/>
    </location>
</feature>
<feature type="compositionally biased region" description="Basic and acidic residues" evidence="1">
    <location>
        <begin position="651"/>
        <end position="661"/>
    </location>
</feature>
<evidence type="ECO:0008006" key="6">
    <source>
        <dbReference type="Google" id="ProtNLM"/>
    </source>
</evidence>
<evidence type="ECO:0000313" key="4">
    <source>
        <dbReference type="Proteomes" id="UP000429607"/>
    </source>
</evidence>
<gene>
    <name evidence="2" type="ORF">PR001_g2385</name>
    <name evidence="3" type="ORF">PR003_g2578</name>
</gene>
<feature type="compositionally biased region" description="Pro residues" evidence="1">
    <location>
        <begin position="346"/>
        <end position="357"/>
    </location>
</feature>
<comment type="caution">
    <text evidence="2">The sequence shown here is derived from an EMBL/GenBank/DDBJ whole genome shotgun (WGS) entry which is preliminary data.</text>
</comment>
<feature type="compositionally biased region" description="Polar residues" evidence="1">
    <location>
        <begin position="667"/>
        <end position="681"/>
    </location>
</feature>
<proteinExistence type="predicted"/>
<evidence type="ECO:0000313" key="5">
    <source>
        <dbReference type="Proteomes" id="UP000434957"/>
    </source>
</evidence>
<feature type="compositionally biased region" description="Basic and acidic residues" evidence="1">
    <location>
        <begin position="592"/>
        <end position="614"/>
    </location>
</feature>
<organism evidence="2 4">
    <name type="scientific">Phytophthora rubi</name>
    <dbReference type="NCBI Taxonomy" id="129364"/>
    <lineage>
        <taxon>Eukaryota</taxon>
        <taxon>Sar</taxon>
        <taxon>Stramenopiles</taxon>
        <taxon>Oomycota</taxon>
        <taxon>Peronosporomycetes</taxon>
        <taxon>Peronosporales</taxon>
        <taxon>Peronosporaceae</taxon>
        <taxon>Phytophthora</taxon>
    </lineage>
</organism>
<dbReference type="EMBL" id="QXFT01000082">
    <property type="protein sequence ID" value="KAE9355959.1"/>
    <property type="molecule type" value="Genomic_DNA"/>
</dbReference>
<accession>A0A6A3NXR8</accession>
<dbReference type="EMBL" id="QXFV01000081">
    <property type="protein sequence ID" value="KAE9050454.1"/>
    <property type="molecule type" value="Genomic_DNA"/>
</dbReference>
<feature type="compositionally biased region" description="Low complexity" evidence="1">
    <location>
        <begin position="912"/>
        <end position="931"/>
    </location>
</feature>
<reference evidence="2 4" key="1">
    <citation type="submission" date="2018-09" db="EMBL/GenBank/DDBJ databases">
        <title>Genomic investigation of the strawberry pathogen Phytophthora fragariae indicates pathogenicity is determined by transcriptional variation in three key races.</title>
        <authorList>
            <person name="Adams T.M."/>
            <person name="Armitage A.D."/>
            <person name="Sobczyk M.K."/>
            <person name="Bates H.J."/>
            <person name="Dunwell J.M."/>
            <person name="Nellist C.F."/>
            <person name="Harrison R.J."/>
        </authorList>
    </citation>
    <scope>NUCLEOTIDE SEQUENCE [LARGE SCALE GENOMIC DNA]</scope>
    <source>
        <strain evidence="2 4">SCRP249</strain>
        <strain evidence="3 5">SCRP333</strain>
    </source>
</reference>
<protein>
    <recommendedName>
        <fullName evidence="6">TFIIS central domain-containing protein</fullName>
    </recommendedName>
</protein>
<feature type="region of interest" description="Disordered" evidence="1">
    <location>
        <begin position="338"/>
        <end position="371"/>
    </location>
</feature>
<sequence length="1386" mass="153295">MGPSNGLSAADSKALAFDMGVRLWRVEVALAVRKLLSLGRAYDVRYSLPSAAFDGLKLADLGVHVTAIMDSHVFQVATRTDEPPRFPMEFVDKVAGKSAACDPICTVEADDYLVGTGVEDFLVCPRKLKQVEKDVAAVGAQVTIKLEQSKGDRKTLVLRFVRMGASVRDDPRVGRTPGRVLRVLDELDAHRLQLSTRYEQMIAQDRLAVQRLHSAKKLLMYVKIMSFETRKSVMGDRKFQFAAKFREWYAEITRDNEVEEDVAMAGEKELEQPVEDMAVDMSSEQDENGGYNSNPALKSTVPSILRQNGSKSSASKASSAAPKKRVTFAMDVPLEPTLSATSAAPTPTPSPPEPPSVQPIEAAAPPKPRSYGVDEGRAYLLALVGPNVDIVSTLQELATVVQSIPLSTMSKEFNVAAGLKLRREVQMAGPSQYNARVRLGHLAFDCSATVDRDATIGALSRLTRAVMEHRRLYNDMLAHLKSQFGFCSANDTRKVKDATFNYLITNKIARLYERPGGDPGNVIYDVVANIQEFPLVCKRGSSVPSTKSEAVDDLMSFLMELIDQYEESLKLDRVEHIKNELEPTKTEIAQTRQEHADGYSEAGNYDKVDHHGGIDTDSAQERAGSSANADSRNAELRSMGILRKRQYAPNTEERYEDERAAPRPRLSYSTREPATPVSSERSYAEREDDNVSNVDTPILFVEDRSGSAPRRDAPPRSEDQTAKARSDVYQELLKLLFRDREKVVSAVKGIVWDLRVKSETIPLSSTFSITRTATTRNDGVVSCVLTVSESVVEACGEATSIGIAKDKATTILINTLDGIIDTWKALLATYNDRLTQTPTTLMAGNETQAKNHDKVSTSEKLVPPMYMYFILVRGTLALSTACLNAKDAKRSANERWRDILEELNRMKPPPASRTSTTRSAGATSTTGSTATNQPRPSPPTQKKSNLILCSDDEMDDDDDDYSDGGFDDDGDWGSSAVKAAPQPPAVAEREAAFAREMEKSYAEESESGTSDDAKFRAAIRSLFTPTDDLCAGINGLRGSLKYRGAEHTRIVPNVAANIRMERLREGIFEVLVDVNDVIRFKASKMAKADACNAAVDGMLWKLNRIRSIWAQLLHFLDNKSLAYISLADSFQALKLSGIASITTAVEEPPRPAFGRSAQGSRSGVHCAVRVDGHVLCRATWETEAEARRLVEWRAVQFLVDLIDCGLDSKPLDGNDDKMEVDGEVPVVRTSVAWSCLIRIQDASDTSSYHEFPVDAFWCRTRDGKVAAEFPEGRGIVVTQRGTVGMERMETEVRNLHESVMEFFCLESAYDHWKFVRQLVRYSDKRKHNSRALALTISPECPYNMYLIPPGASINSEHNSYWPEKALPRFGIDRKSVVGFLTKKRIG</sequence>
<evidence type="ECO:0000313" key="2">
    <source>
        <dbReference type="EMBL" id="KAE9050454.1"/>
    </source>
</evidence>
<feature type="region of interest" description="Disordered" evidence="1">
    <location>
        <begin position="901"/>
        <end position="984"/>
    </location>
</feature>
<evidence type="ECO:0000256" key="1">
    <source>
        <dbReference type="SAM" id="MobiDB-lite"/>
    </source>
</evidence>
<dbReference type="Proteomes" id="UP000429607">
    <property type="component" value="Unassembled WGS sequence"/>
</dbReference>